<reference evidence="3 4" key="1">
    <citation type="journal article" date="2023" name="Insect Mol. Biol.">
        <title>Genome sequencing provides insights into the evolution of gene families encoding plant cell wall-degrading enzymes in longhorned beetles.</title>
        <authorList>
            <person name="Shin N.R."/>
            <person name="Okamura Y."/>
            <person name="Kirsch R."/>
            <person name="Pauchet Y."/>
        </authorList>
    </citation>
    <scope>NUCLEOTIDE SEQUENCE [LARGE SCALE GENOMIC DNA]</scope>
    <source>
        <strain evidence="3">EAD_L_NR</strain>
    </source>
</reference>
<dbReference type="AlphaFoldDB" id="A0AAV8VPD2"/>
<keyword evidence="1" id="KW-0175">Coiled coil</keyword>
<evidence type="ECO:0000313" key="3">
    <source>
        <dbReference type="EMBL" id="KAJ8915817.1"/>
    </source>
</evidence>
<feature type="region of interest" description="Disordered" evidence="2">
    <location>
        <begin position="460"/>
        <end position="484"/>
    </location>
</feature>
<sequence>MTQRLKPYPNTINLETIACEKYMTRLLQREKVSMPPTPKPNPSLLTSQKYKDKVIKQSPIILSSQNQLSKVRPNIKQQNLPTPNTDQSRTSNDFQFGDDSALVQVTVKTTNPRQRSRSTVASREPWGQLLKQQKSSDKVSVFSNFDPLRTLHFLAKELQFQLQTILPDDSTLQQMVADMQNALKRVPPEIASTIHLQQAIDLLPAKKDSRPLHDERPERLKANLSEKAVQTHPTTDHEEYEKLQKIMEESTIKLEASCKQMENLCEQLKNEKLHLETQLQTEQNCVAFLKKKVEDLEFENTEILNSKIKRLEEEKRKLVAEFDELALKLETHSSVPPPEIKTLINELKSSKSTMEHECAKLKHQLRLCAIEKEKYVAVLAVRDRQISEIRNEMTQLQEVVNEQLMELHNNAFQKNAQQYRSPSNDDGIQQYYLRKASNKNLPSGENGDMVNILHEMPENYPEKSTSKIRDHRSHHSRVDPAPFLERPDSQVSIRSMFNELKKTAYSITSAPPKSSHHNVNNRQ</sequence>
<proteinExistence type="predicted"/>
<evidence type="ECO:0000256" key="2">
    <source>
        <dbReference type="SAM" id="MobiDB-lite"/>
    </source>
</evidence>
<evidence type="ECO:0000256" key="1">
    <source>
        <dbReference type="SAM" id="Coils"/>
    </source>
</evidence>
<organism evidence="3 4">
    <name type="scientific">Exocentrus adspersus</name>
    <dbReference type="NCBI Taxonomy" id="1586481"/>
    <lineage>
        <taxon>Eukaryota</taxon>
        <taxon>Metazoa</taxon>
        <taxon>Ecdysozoa</taxon>
        <taxon>Arthropoda</taxon>
        <taxon>Hexapoda</taxon>
        <taxon>Insecta</taxon>
        <taxon>Pterygota</taxon>
        <taxon>Neoptera</taxon>
        <taxon>Endopterygota</taxon>
        <taxon>Coleoptera</taxon>
        <taxon>Polyphaga</taxon>
        <taxon>Cucujiformia</taxon>
        <taxon>Chrysomeloidea</taxon>
        <taxon>Cerambycidae</taxon>
        <taxon>Lamiinae</taxon>
        <taxon>Acanthocinini</taxon>
        <taxon>Exocentrus</taxon>
    </lineage>
</organism>
<feature type="coiled-coil region" evidence="1">
    <location>
        <begin position="251"/>
        <end position="406"/>
    </location>
</feature>
<feature type="region of interest" description="Disordered" evidence="2">
    <location>
        <begin position="66"/>
        <end position="91"/>
    </location>
</feature>
<accession>A0AAV8VPD2</accession>
<dbReference type="EMBL" id="JANEYG010000049">
    <property type="protein sequence ID" value="KAJ8915817.1"/>
    <property type="molecule type" value="Genomic_DNA"/>
</dbReference>
<comment type="caution">
    <text evidence="3">The sequence shown here is derived from an EMBL/GenBank/DDBJ whole genome shotgun (WGS) entry which is preliminary data.</text>
</comment>
<keyword evidence="4" id="KW-1185">Reference proteome</keyword>
<protein>
    <submittedName>
        <fullName evidence="3">Uncharacterized protein</fullName>
    </submittedName>
</protein>
<dbReference type="Proteomes" id="UP001159042">
    <property type="component" value="Unassembled WGS sequence"/>
</dbReference>
<name>A0AAV8VPD2_9CUCU</name>
<evidence type="ECO:0000313" key="4">
    <source>
        <dbReference type="Proteomes" id="UP001159042"/>
    </source>
</evidence>
<gene>
    <name evidence="3" type="ORF">NQ315_004629</name>
</gene>